<keyword evidence="5 12" id="KW-0812">Transmembrane</keyword>
<keyword evidence="10" id="KW-0739">Sodium transport</keyword>
<proteinExistence type="inferred from homology"/>
<comment type="similarity">
    <text evidence="2 11">Belongs to the sodium:solute symporter (SSF) (TC 2.A.21) family.</text>
</comment>
<evidence type="ECO:0000256" key="12">
    <source>
        <dbReference type="SAM" id="Phobius"/>
    </source>
</evidence>
<comment type="subcellular location">
    <subcellularLocation>
        <location evidence="1">Cell membrane</location>
        <topology evidence="1">Multi-pass membrane protein</topology>
    </subcellularLocation>
</comment>
<keyword evidence="6 12" id="KW-1133">Transmembrane helix</keyword>
<dbReference type="PANTHER" id="PTHR42985">
    <property type="entry name" value="SODIUM-COUPLED MONOCARBOXYLATE TRANSPORTER"/>
    <property type="match status" value="1"/>
</dbReference>
<dbReference type="Pfam" id="PF00474">
    <property type="entry name" value="SSF"/>
    <property type="match status" value="1"/>
</dbReference>
<evidence type="ECO:0000256" key="2">
    <source>
        <dbReference type="ARBA" id="ARBA00006434"/>
    </source>
</evidence>
<dbReference type="InterPro" id="IPR001734">
    <property type="entry name" value="Na/solute_symporter"/>
</dbReference>
<gene>
    <name evidence="13" type="ORF">SEV965_LOCUS13486</name>
</gene>
<dbReference type="InterPro" id="IPR051163">
    <property type="entry name" value="Sodium:Solute_Symporter_SSF"/>
</dbReference>
<reference evidence="13" key="1">
    <citation type="submission" date="2021-02" db="EMBL/GenBank/DDBJ databases">
        <authorList>
            <person name="Nowell W R."/>
        </authorList>
    </citation>
    <scope>NUCLEOTIDE SEQUENCE</scope>
</reference>
<keyword evidence="4" id="KW-1003">Cell membrane</keyword>
<keyword evidence="3" id="KW-0813">Transport</keyword>
<feature type="transmembrane region" description="Helical" evidence="12">
    <location>
        <begin position="240"/>
        <end position="265"/>
    </location>
</feature>
<keyword evidence="9 12" id="KW-0472">Membrane</keyword>
<accession>A0A814KNE1</accession>
<feature type="transmembrane region" description="Helical" evidence="12">
    <location>
        <begin position="200"/>
        <end position="219"/>
    </location>
</feature>
<dbReference type="PANTHER" id="PTHR42985:SF40">
    <property type="entry name" value="LD47995P-RELATED"/>
    <property type="match status" value="1"/>
</dbReference>
<keyword evidence="8" id="KW-0406">Ion transport</keyword>
<dbReference type="PROSITE" id="PS50283">
    <property type="entry name" value="NA_SOLUT_SYMP_3"/>
    <property type="match status" value="1"/>
</dbReference>
<feature type="transmembrane region" description="Helical" evidence="12">
    <location>
        <begin position="474"/>
        <end position="495"/>
    </location>
</feature>
<sequence length="598" mass="67668">MNLQFNIPNNNNNCRTHMSANCPPPQTVPSYIHLRPHINKKPNLYNAGQRKNSHPYQKFQTDSTTTFSGYTNISNYNHNTITSTNNNNNNYNYNYHQHQQKQYYNNNNNTHLKSSNSKNIPCLMAVDLFQQPPRKNRRKLQHAEQYKQQTVLHQHEIMKRHENNNNSLITVGGFKQTFSIASQGGRIQFDSISFDPRTRFTVWSLVIGGCFNSLSTYGFNQTQIQRYIAIRSTRGAKQALLIDAIGGSFIVFLTILIGVIMYAYYADCDPYTNKQIEHIDQILPYFVMEVLGDKKGIPGIFLACVFSGSLSTISSGLNSLAAVIIEDFYKGLMGRQLSDERQGFISKILSVVLGACIMLLTYVVSHLGSILNATLSLFGALEGPNMGVFVLGFLFPQANRRGALVGFFSSLALQLWMFLGAQITQNQMESDSLPLSIANCSGTMNSTLMNWTTTTMVSTFLKRDLFIDLYSVSYLWYSPIAVGTVVLVGVTVSYLTHPLQSHEIDPKLIVPVGDVCCCFLPKRWREWLQCGIDYETYRKRQNDNNELEMVTNDTQRSGRESPIVPLLDTNSNLFVTGRIKLQAKLMSPTRPNKNRNFD</sequence>
<feature type="transmembrane region" description="Helical" evidence="12">
    <location>
        <begin position="402"/>
        <end position="423"/>
    </location>
</feature>
<dbReference type="AlphaFoldDB" id="A0A814KNE1"/>
<evidence type="ECO:0000256" key="6">
    <source>
        <dbReference type="ARBA" id="ARBA00022989"/>
    </source>
</evidence>
<dbReference type="GO" id="GO:0006814">
    <property type="term" value="P:sodium ion transport"/>
    <property type="evidence" value="ECO:0007669"/>
    <property type="project" value="UniProtKB-KW"/>
</dbReference>
<dbReference type="Proteomes" id="UP000663889">
    <property type="component" value="Unassembled WGS sequence"/>
</dbReference>
<organism evidence="13 14">
    <name type="scientific">Rotaria sordida</name>
    <dbReference type="NCBI Taxonomy" id="392033"/>
    <lineage>
        <taxon>Eukaryota</taxon>
        <taxon>Metazoa</taxon>
        <taxon>Spiralia</taxon>
        <taxon>Gnathifera</taxon>
        <taxon>Rotifera</taxon>
        <taxon>Eurotatoria</taxon>
        <taxon>Bdelloidea</taxon>
        <taxon>Philodinida</taxon>
        <taxon>Philodinidae</taxon>
        <taxon>Rotaria</taxon>
    </lineage>
</organism>
<comment type="caution">
    <text evidence="13">The sequence shown here is derived from an EMBL/GenBank/DDBJ whole genome shotgun (WGS) entry which is preliminary data.</text>
</comment>
<evidence type="ECO:0000313" key="13">
    <source>
        <dbReference type="EMBL" id="CAF1053936.1"/>
    </source>
</evidence>
<evidence type="ECO:0000256" key="8">
    <source>
        <dbReference type="ARBA" id="ARBA00023065"/>
    </source>
</evidence>
<dbReference type="GO" id="GO:0005886">
    <property type="term" value="C:plasma membrane"/>
    <property type="evidence" value="ECO:0007669"/>
    <property type="project" value="UniProtKB-SubCell"/>
</dbReference>
<dbReference type="GO" id="GO:0015293">
    <property type="term" value="F:symporter activity"/>
    <property type="evidence" value="ECO:0007669"/>
    <property type="project" value="TreeGrafter"/>
</dbReference>
<evidence type="ECO:0000256" key="10">
    <source>
        <dbReference type="ARBA" id="ARBA00023201"/>
    </source>
</evidence>
<evidence type="ECO:0000256" key="5">
    <source>
        <dbReference type="ARBA" id="ARBA00022692"/>
    </source>
</evidence>
<evidence type="ECO:0000256" key="7">
    <source>
        <dbReference type="ARBA" id="ARBA00023053"/>
    </source>
</evidence>
<keyword evidence="7" id="KW-0915">Sodium</keyword>
<feature type="transmembrane region" description="Helical" evidence="12">
    <location>
        <begin position="344"/>
        <end position="364"/>
    </location>
</feature>
<dbReference type="Gene3D" id="1.20.1730.10">
    <property type="entry name" value="Sodium/glucose cotransporter"/>
    <property type="match status" value="1"/>
</dbReference>
<dbReference type="InterPro" id="IPR038377">
    <property type="entry name" value="Na/Glc_symporter_sf"/>
</dbReference>
<evidence type="ECO:0000256" key="9">
    <source>
        <dbReference type="ARBA" id="ARBA00023136"/>
    </source>
</evidence>
<evidence type="ECO:0000256" key="3">
    <source>
        <dbReference type="ARBA" id="ARBA00022448"/>
    </source>
</evidence>
<name>A0A814KNE1_9BILA</name>
<evidence type="ECO:0000313" key="14">
    <source>
        <dbReference type="Proteomes" id="UP000663889"/>
    </source>
</evidence>
<evidence type="ECO:0000256" key="4">
    <source>
        <dbReference type="ARBA" id="ARBA00022475"/>
    </source>
</evidence>
<evidence type="ECO:0000256" key="1">
    <source>
        <dbReference type="ARBA" id="ARBA00004651"/>
    </source>
</evidence>
<evidence type="ECO:0000256" key="11">
    <source>
        <dbReference type="RuleBase" id="RU362091"/>
    </source>
</evidence>
<protein>
    <submittedName>
        <fullName evidence="13">Uncharacterized protein</fullName>
    </submittedName>
</protein>
<dbReference type="EMBL" id="CAJNOU010000639">
    <property type="protein sequence ID" value="CAF1053936.1"/>
    <property type="molecule type" value="Genomic_DNA"/>
</dbReference>
<feature type="transmembrane region" description="Helical" evidence="12">
    <location>
        <begin position="370"/>
        <end position="395"/>
    </location>
</feature>
<feature type="transmembrane region" description="Helical" evidence="12">
    <location>
        <begin position="300"/>
        <end position="324"/>
    </location>
</feature>